<accession>A0AAV9JAT3</accession>
<name>A0AAV9JAT3_9PEZI</name>
<sequence>MSHLLHALSHAERHTISTSARCVGAREDAVAAQNSSFATYRALREFRDQIKRTAPDVIQDFDACESEATEASREASVMLLFLEKQLENARKEEAEARL</sequence>
<dbReference type="EMBL" id="JAVFHQ010000044">
    <property type="protein sequence ID" value="KAK4542217.1"/>
    <property type="molecule type" value="Genomic_DNA"/>
</dbReference>
<organism evidence="1 2">
    <name type="scientific">Oleoguttula mirabilis</name>
    <dbReference type="NCBI Taxonomy" id="1507867"/>
    <lineage>
        <taxon>Eukaryota</taxon>
        <taxon>Fungi</taxon>
        <taxon>Dikarya</taxon>
        <taxon>Ascomycota</taxon>
        <taxon>Pezizomycotina</taxon>
        <taxon>Dothideomycetes</taxon>
        <taxon>Dothideomycetidae</taxon>
        <taxon>Mycosphaerellales</taxon>
        <taxon>Teratosphaeriaceae</taxon>
        <taxon>Oleoguttula</taxon>
    </lineage>
</organism>
<dbReference type="Proteomes" id="UP001324427">
    <property type="component" value="Unassembled WGS sequence"/>
</dbReference>
<feature type="non-terminal residue" evidence="1">
    <location>
        <position position="98"/>
    </location>
</feature>
<protein>
    <submittedName>
        <fullName evidence="1">Uncharacterized protein</fullName>
    </submittedName>
</protein>
<reference evidence="1 2" key="1">
    <citation type="submission" date="2021-11" db="EMBL/GenBank/DDBJ databases">
        <title>Black yeast isolated from Biological Soil Crust.</title>
        <authorList>
            <person name="Kurbessoian T."/>
        </authorList>
    </citation>
    <scope>NUCLEOTIDE SEQUENCE [LARGE SCALE GENOMIC DNA]</scope>
    <source>
        <strain evidence="1 2">CCFEE 5522</strain>
    </source>
</reference>
<keyword evidence="2" id="KW-1185">Reference proteome</keyword>
<evidence type="ECO:0000313" key="1">
    <source>
        <dbReference type="EMBL" id="KAK4542217.1"/>
    </source>
</evidence>
<evidence type="ECO:0000313" key="2">
    <source>
        <dbReference type="Proteomes" id="UP001324427"/>
    </source>
</evidence>
<dbReference type="AlphaFoldDB" id="A0AAV9JAT3"/>
<comment type="caution">
    <text evidence="1">The sequence shown here is derived from an EMBL/GenBank/DDBJ whole genome shotgun (WGS) entry which is preliminary data.</text>
</comment>
<gene>
    <name evidence="1" type="ORF">LTR36_007065</name>
</gene>
<proteinExistence type="predicted"/>